<accession>A0A1G2I864</accession>
<evidence type="ECO:0008006" key="3">
    <source>
        <dbReference type="Google" id="ProtNLM"/>
    </source>
</evidence>
<dbReference type="InterPro" id="IPR004401">
    <property type="entry name" value="YbaB/EbfC"/>
</dbReference>
<dbReference type="GO" id="GO:0003677">
    <property type="term" value="F:DNA binding"/>
    <property type="evidence" value="ECO:0007669"/>
    <property type="project" value="InterPro"/>
</dbReference>
<sequence length="84" mass="9770">MFENLKNLHKLKQMQDEFKKERLTVEKRGVFVTINGNFGVEEIKLNSDLSLQDQQDVLKDVLNEAREEIQKKLAQKMMSSGLGF</sequence>
<gene>
    <name evidence="1" type="ORF">A3F47_00415</name>
</gene>
<name>A0A1G2I864_9BACT</name>
<dbReference type="AlphaFoldDB" id="A0A1G2I864"/>
<evidence type="ECO:0000313" key="2">
    <source>
        <dbReference type="Proteomes" id="UP000179214"/>
    </source>
</evidence>
<dbReference type="Proteomes" id="UP000179214">
    <property type="component" value="Unassembled WGS sequence"/>
</dbReference>
<dbReference type="InterPro" id="IPR036894">
    <property type="entry name" value="YbaB-like_sf"/>
</dbReference>
<protein>
    <recommendedName>
        <fullName evidence="3">Nucleoid-associated protein, YbaB/EbfC family</fullName>
    </recommendedName>
</protein>
<organism evidence="1 2">
    <name type="scientific">Candidatus Staskawiczbacteria bacterium RIFCSPHIGHO2_12_FULL_38_11</name>
    <dbReference type="NCBI Taxonomy" id="1802209"/>
    <lineage>
        <taxon>Bacteria</taxon>
        <taxon>Candidatus Staskawicziibacteriota</taxon>
    </lineage>
</organism>
<reference evidence="1 2" key="1">
    <citation type="journal article" date="2016" name="Nat. Commun.">
        <title>Thousands of microbial genomes shed light on interconnected biogeochemical processes in an aquifer system.</title>
        <authorList>
            <person name="Anantharaman K."/>
            <person name="Brown C.T."/>
            <person name="Hug L.A."/>
            <person name="Sharon I."/>
            <person name="Castelle C.J."/>
            <person name="Probst A.J."/>
            <person name="Thomas B.C."/>
            <person name="Singh A."/>
            <person name="Wilkins M.J."/>
            <person name="Karaoz U."/>
            <person name="Brodie E.L."/>
            <person name="Williams K.H."/>
            <person name="Hubbard S.S."/>
            <person name="Banfield J.F."/>
        </authorList>
    </citation>
    <scope>NUCLEOTIDE SEQUENCE [LARGE SCALE GENOMIC DNA]</scope>
</reference>
<dbReference type="SUPFAM" id="SSF82607">
    <property type="entry name" value="YbaB-like"/>
    <property type="match status" value="1"/>
</dbReference>
<proteinExistence type="predicted"/>
<comment type="caution">
    <text evidence="1">The sequence shown here is derived from an EMBL/GenBank/DDBJ whole genome shotgun (WGS) entry which is preliminary data.</text>
</comment>
<dbReference type="EMBL" id="MHOV01000003">
    <property type="protein sequence ID" value="OGZ70731.1"/>
    <property type="molecule type" value="Genomic_DNA"/>
</dbReference>
<dbReference type="Pfam" id="PF02575">
    <property type="entry name" value="YbaB_DNA_bd"/>
    <property type="match status" value="1"/>
</dbReference>
<dbReference type="Gene3D" id="3.30.1310.10">
    <property type="entry name" value="Nucleoid-associated protein YbaB-like domain"/>
    <property type="match status" value="1"/>
</dbReference>
<evidence type="ECO:0000313" key="1">
    <source>
        <dbReference type="EMBL" id="OGZ70731.1"/>
    </source>
</evidence>